<feature type="transmembrane region" description="Helical" evidence="8">
    <location>
        <begin position="140"/>
        <end position="168"/>
    </location>
</feature>
<evidence type="ECO:0000256" key="7">
    <source>
        <dbReference type="SAM" id="MobiDB-lite"/>
    </source>
</evidence>
<dbReference type="PANTHER" id="PTHR21624:SF1">
    <property type="entry name" value="ALKYLGLYCEROL MONOOXYGENASE"/>
    <property type="match status" value="1"/>
</dbReference>
<keyword evidence="5" id="KW-0443">Lipid metabolism</keyword>
<reference evidence="10 11" key="1">
    <citation type="submission" date="2023-06" db="EMBL/GenBank/DDBJ databases">
        <title>Actinomycetospora Odt1-22.</title>
        <authorList>
            <person name="Supong K."/>
        </authorList>
    </citation>
    <scope>NUCLEOTIDE SEQUENCE [LARGE SCALE GENOMIC DNA]</scope>
    <source>
        <strain evidence="10 11">Odt1-22</strain>
    </source>
</reference>
<dbReference type="EC" id="1.-.-.-" evidence="10"/>
<keyword evidence="6 8" id="KW-0472">Membrane</keyword>
<keyword evidence="2 8" id="KW-0812">Transmembrane</keyword>
<dbReference type="EMBL" id="JASVWF010000001">
    <property type="protein sequence ID" value="MDL5154610.1"/>
    <property type="molecule type" value="Genomic_DNA"/>
</dbReference>
<feature type="transmembrane region" description="Helical" evidence="8">
    <location>
        <begin position="12"/>
        <end position="30"/>
    </location>
</feature>
<feature type="transmembrane region" description="Helical" evidence="8">
    <location>
        <begin position="42"/>
        <end position="71"/>
    </location>
</feature>
<name>A0ABT7M1T0_9PSEU</name>
<keyword evidence="11" id="KW-1185">Reference proteome</keyword>
<evidence type="ECO:0000256" key="5">
    <source>
        <dbReference type="ARBA" id="ARBA00023098"/>
    </source>
</evidence>
<proteinExistence type="predicted"/>
<evidence type="ECO:0000313" key="11">
    <source>
        <dbReference type="Proteomes" id="UP001231924"/>
    </source>
</evidence>
<dbReference type="Proteomes" id="UP001231924">
    <property type="component" value="Unassembled WGS sequence"/>
</dbReference>
<evidence type="ECO:0000256" key="1">
    <source>
        <dbReference type="ARBA" id="ARBA00004127"/>
    </source>
</evidence>
<keyword evidence="4 10" id="KW-0560">Oxidoreductase</keyword>
<dbReference type="Pfam" id="PF04116">
    <property type="entry name" value="FA_hydroxylase"/>
    <property type="match status" value="1"/>
</dbReference>
<feature type="domain" description="Fatty acid hydroxylase" evidence="9">
    <location>
        <begin position="87"/>
        <end position="219"/>
    </location>
</feature>
<protein>
    <submittedName>
        <fullName evidence="10">Sterol desaturase family protein</fullName>
        <ecNumber evidence="10">1.-.-.-</ecNumber>
    </submittedName>
</protein>
<dbReference type="PANTHER" id="PTHR21624">
    <property type="entry name" value="STEROL DESATURASE-RELATED PROTEIN"/>
    <property type="match status" value="1"/>
</dbReference>
<evidence type="ECO:0000256" key="3">
    <source>
        <dbReference type="ARBA" id="ARBA00022989"/>
    </source>
</evidence>
<comment type="subcellular location">
    <subcellularLocation>
        <location evidence="1">Endomembrane system</location>
        <topology evidence="1">Multi-pass membrane protein</topology>
    </subcellularLocation>
</comment>
<keyword evidence="3 8" id="KW-1133">Transmembrane helix</keyword>
<evidence type="ECO:0000256" key="2">
    <source>
        <dbReference type="ARBA" id="ARBA00022692"/>
    </source>
</evidence>
<evidence type="ECO:0000259" key="9">
    <source>
        <dbReference type="Pfam" id="PF04116"/>
    </source>
</evidence>
<evidence type="ECO:0000313" key="10">
    <source>
        <dbReference type="EMBL" id="MDL5154610.1"/>
    </source>
</evidence>
<sequence>MSVLRDPLTVAVPFFIVFVVLEAVSFAVFADDDLRGYERRDTVTSVVSGMVALGFNTVARGLALLGYAVLYELTPLRLDPSSAWTWVGVLLGVDLLWYCYHRTAHRVRLVWAAHQAHHNSEYFNFSTAARQKWNPWFEMLFWVPLPLLGVPPWMIFTAFSITLVYQFFVHTERIGKLPAPVEFVLNTPSHHRVHHASDPEYLDRNYGGMLIVWDRLFGTYAEETHRPRYGLTTPPPTQNVAGLQYHEFAAIWRDVRAATTWRERLAHVFAPPAGPAVEKTPIGPTTTPVDR</sequence>
<dbReference type="GO" id="GO:0016491">
    <property type="term" value="F:oxidoreductase activity"/>
    <property type="evidence" value="ECO:0007669"/>
    <property type="project" value="UniProtKB-KW"/>
</dbReference>
<accession>A0ABT7M1T0</accession>
<dbReference type="InterPro" id="IPR006694">
    <property type="entry name" value="Fatty_acid_hydroxylase"/>
</dbReference>
<feature type="transmembrane region" description="Helical" evidence="8">
    <location>
        <begin position="83"/>
        <end position="100"/>
    </location>
</feature>
<feature type="region of interest" description="Disordered" evidence="7">
    <location>
        <begin position="272"/>
        <end position="291"/>
    </location>
</feature>
<organism evidence="10 11">
    <name type="scientific">Actinomycetospora termitidis</name>
    <dbReference type="NCBI Taxonomy" id="3053470"/>
    <lineage>
        <taxon>Bacteria</taxon>
        <taxon>Bacillati</taxon>
        <taxon>Actinomycetota</taxon>
        <taxon>Actinomycetes</taxon>
        <taxon>Pseudonocardiales</taxon>
        <taxon>Pseudonocardiaceae</taxon>
        <taxon>Actinomycetospora</taxon>
    </lineage>
</organism>
<dbReference type="InterPro" id="IPR051689">
    <property type="entry name" value="Sterol_desaturase/TMEM195"/>
</dbReference>
<dbReference type="RefSeq" id="WP_286050644.1">
    <property type="nucleotide sequence ID" value="NZ_JASVWF010000001.1"/>
</dbReference>
<evidence type="ECO:0000256" key="4">
    <source>
        <dbReference type="ARBA" id="ARBA00023002"/>
    </source>
</evidence>
<gene>
    <name evidence="10" type="ORF">QRT03_01455</name>
</gene>
<comment type="caution">
    <text evidence="10">The sequence shown here is derived from an EMBL/GenBank/DDBJ whole genome shotgun (WGS) entry which is preliminary data.</text>
</comment>
<evidence type="ECO:0000256" key="8">
    <source>
        <dbReference type="SAM" id="Phobius"/>
    </source>
</evidence>
<evidence type="ECO:0000256" key="6">
    <source>
        <dbReference type="ARBA" id="ARBA00023136"/>
    </source>
</evidence>